<dbReference type="STRING" id="1423755.FC40_GL000730"/>
<dbReference type="PATRIC" id="fig|1423755.3.peg.783"/>
<organism evidence="7 8">
    <name type="scientific">Ligilactobacillus hayakitensis DSM 18933 = JCM 14209</name>
    <dbReference type="NCBI Taxonomy" id="1423755"/>
    <lineage>
        <taxon>Bacteria</taxon>
        <taxon>Bacillati</taxon>
        <taxon>Bacillota</taxon>
        <taxon>Bacilli</taxon>
        <taxon>Lactobacillales</taxon>
        <taxon>Lactobacillaceae</taxon>
        <taxon>Ligilactobacillus</taxon>
    </lineage>
</organism>
<dbReference type="PANTHER" id="PTHR15239:SF6">
    <property type="entry name" value="RIBOSOME QUALITY CONTROL COMPLEX SUBUNIT NEMF"/>
    <property type="match status" value="1"/>
</dbReference>
<dbReference type="InterPro" id="IPR043682">
    <property type="entry name" value="RqcH_bacterial"/>
</dbReference>
<gene>
    <name evidence="5" type="primary">rqcH</name>
    <name evidence="7" type="ORF">FC40_GL000730</name>
</gene>
<evidence type="ECO:0000256" key="3">
    <source>
        <dbReference type="ARBA" id="ARBA00022884"/>
    </source>
</evidence>
<comment type="caution">
    <text evidence="7">The sequence shown here is derived from an EMBL/GenBank/DDBJ whole genome shotgun (WGS) entry which is preliminary data.</text>
</comment>
<dbReference type="OrthoDB" id="9766163at2"/>
<dbReference type="PANTHER" id="PTHR15239">
    <property type="entry name" value="NUCLEAR EXPORT MEDIATOR FACTOR NEMF"/>
    <property type="match status" value="1"/>
</dbReference>
<evidence type="ECO:0000256" key="4">
    <source>
        <dbReference type="ARBA" id="ARBA00022917"/>
    </source>
</evidence>
<comment type="similarity">
    <text evidence="5">Belongs to the NEMF family.</text>
</comment>
<dbReference type="InterPro" id="IPR051608">
    <property type="entry name" value="RQC_Subunit_NEMF"/>
</dbReference>
<dbReference type="eggNOG" id="COG1293">
    <property type="taxonomic scope" value="Bacteria"/>
</dbReference>
<keyword evidence="8" id="KW-1185">Reference proteome</keyword>
<dbReference type="RefSeq" id="WP_025022486.1">
    <property type="nucleotide sequence ID" value="NZ_AZGD01000090.1"/>
</dbReference>
<protein>
    <recommendedName>
        <fullName evidence="5">Rqc2 homolog RqcH</fullName>
        <shortName evidence="5">RqcH</shortName>
    </recommendedName>
</protein>
<evidence type="ECO:0000256" key="5">
    <source>
        <dbReference type="HAMAP-Rule" id="MF_00844"/>
    </source>
</evidence>
<reference evidence="7 8" key="1">
    <citation type="journal article" date="2015" name="Genome Announc.">
        <title>Expanding the biotechnology potential of lactobacilli through comparative genomics of 213 strains and associated genera.</title>
        <authorList>
            <person name="Sun Z."/>
            <person name="Harris H.M."/>
            <person name="McCann A."/>
            <person name="Guo C."/>
            <person name="Argimon S."/>
            <person name="Zhang W."/>
            <person name="Yang X."/>
            <person name="Jeffery I.B."/>
            <person name="Cooney J.C."/>
            <person name="Kagawa T.F."/>
            <person name="Liu W."/>
            <person name="Song Y."/>
            <person name="Salvetti E."/>
            <person name="Wrobel A."/>
            <person name="Rasinkangas P."/>
            <person name="Parkhill J."/>
            <person name="Rea M.C."/>
            <person name="O'Sullivan O."/>
            <person name="Ritari J."/>
            <person name="Douillard F.P."/>
            <person name="Paul Ross R."/>
            <person name="Yang R."/>
            <person name="Briner A.E."/>
            <person name="Felis G.E."/>
            <person name="de Vos W.M."/>
            <person name="Barrangou R."/>
            <person name="Klaenhammer T.R."/>
            <person name="Caufield P.W."/>
            <person name="Cui Y."/>
            <person name="Zhang H."/>
            <person name="O'Toole P.W."/>
        </authorList>
    </citation>
    <scope>NUCLEOTIDE SEQUENCE [LARGE SCALE GENOMIC DNA]</scope>
    <source>
        <strain evidence="7 8">DSM 18933</strain>
    </source>
</reference>
<evidence type="ECO:0000313" key="8">
    <source>
        <dbReference type="Proteomes" id="UP000051054"/>
    </source>
</evidence>
<dbReference type="GO" id="GO:1990112">
    <property type="term" value="C:RQC complex"/>
    <property type="evidence" value="ECO:0007669"/>
    <property type="project" value="TreeGrafter"/>
</dbReference>
<dbReference type="GO" id="GO:0072344">
    <property type="term" value="P:rescue of stalled ribosome"/>
    <property type="evidence" value="ECO:0007669"/>
    <property type="project" value="UniProtKB-UniRule"/>
</dbReference>
<keyword evidence="3 5" id="KW-0694">RNA-binding</keyword>
<evidence type="ECO:0000259" key="6">
    <source>
        <dbReference type="Pfam" id="PF05670"/>
    </source>
</evidence>
<sequence length="563" mass="65101">MAFDGIFTRSMIIELREKILNGRIVKISQPYPNEVILTIRANRQNYPLLLSANPQYARFQITKIPFTNPKVPTNFTMMLRKHLENAKLIEINQLDNDRVVYFKFSGRNEIGDQVNLVLTVEIMGRYSNVILYNQETKRIIDTIKHVGMDQNRYRTLLPGATYRQPPTQNKVNPFEDDKKMYVSLVKEFPNREILAKELLKYYQGLSKLTSLILADYLHQPKKIEDNFQEFLATTALPHPTKIVGKSKNDFSIFSSNEENMESYDDLSTLLDDFYQEQATADRVRQQGSQIIHVVKTNLNKNIKKLKKLSVELKNTQRADDYRIKGELLTTYLYQVSRGEKKVVLPNYYDNENLLEIDLKPQLSPSKNAQRYFKLYQKMKNAVQHISEQIAATKNEINYLENVQTQLELATPADLPDIQYELIKGGYIEVNVKKQSKKYKSTSSPQEFESTDGTRILVGKNNIQNEKLSLHSAKKNYIWLHAKNIPGSHVIIENDNPSEETIYEAAILAAYFSKFRDSAHVPVDYIQVKKLRKPNGSKPGFVVYEGQKTISVTPSIEDIQKLRK</sequence>
<dbReference type="InterPro" id="IPR008532">
    <property type="entry name" value="NFACT_RNA-bd"/>
</dbReference>
<dbReference type="Proteomes" id="UP000051054">
    <property type="component" value="Unassembled WGS sequence"/>
</dbReference>
<keyword evidence="4 5" id="KW-0648">Protein biosynthesis</keyword>
<dbReference type="Pfam" id="PF05833">
    <property type="entry name" value="NFACT_N"/>
    <property type="match status" value="1"/>
</dbReference>
<dbReference type="EMBL" id="AZGD01000090">
    <property type="protein sequence ID" value="KRM18941.1"/>
    <property type="molecule type" value="Genomic_DNA"/>
</dbReference>
<comment type="function">
    <text evidence="5">Key component of the ribosome quality control system (RQC), a ribosome-associated complex that mediates the extraction of incompletely synthesized nascent chains from stalled ribosomes and their subsequent degradation. RqcH recruits Ala-charged tRNA, and with RqcP directs the elongation of stalled nascent chains on 50S ribosomal subunits, leading to non-templated C-terminal alanine extensions (Ala tail). The Ala tail promotes nascent chain degradation. May add between 1 and at least 8 Ala residues. Binds to stalled 50S ribosomal subunits.</text>
</comment>
<dbReference type="AlphaFoldDB" id="A0A0R1WNB0"/>
<dbReference type="GO" id="GO:0000049">
    <property type="term" value="F:tRNA binding"/>
    <property type="evidence" value="ECO:0007669"/>
    <property type="project" value="UniProtKB-UniRule"/>
</dbReference>
<evidence type="ECO:0000256" key="2">
    <source>
        <dbReference type="ARBA" id="ARBA00022730"/>
    </source>
</evidence>
<dbReference type="GO" id="GO:0043023">
    <property type="term" value="F:ribosomal large subunit binding"/>
    <property type="evidence" value="ECO:0007669"/>
    <property type="project" value="UniProtKB-UniRule"/>
</dbReference>
<comment type="subunit">
    <text evidence="5">Associates with stalled 50S ribosomal subunits. Binds to RqcP.</text>
</comment>
<dbReference type="Gene3D" id="3.40.970.40">
    <property type="entry name" value="fibrinogen binding protein from staphylococcus aureus domain like"/>
    <property type="match status" value="1"/>
</dbReference>
<proteinExistence type="inferred from homology"/>
<dbReference type="HAMAP" id="MF_00844_B">
    <property type="entry name" value="RqcH_B"/>
    <property type="match status" value="1"/>
</dbReference>
<keyword evidence="2 5" id="KW-0699">rRNA-binding</keyword>
<dbReference type="Gene3D" id="2.30.310.10">
    <property type="entry name" value="ibrinogen binding protein from staphylococcus aureus domain"/>
    <property type="match status" value="1"/>
</dbReference>
<accession>A0A0R1WNB0</accession>
<dbReference type="FunFam" id="2.30.310.10:FF:000004">
    <property type="entry name" value="Fibronectin-binding protein A"/>
    <property type="match status" value="1"/>
</dbReference>
<evidence type="ECO:0000256" key="1">
    <source>
        <dbReference type="ARBA" id="ARBA00022555"/>
    </source>
</evidence>
<name>A0A0R1WNB0_9LACO</name>
<feature type="domain" description="NFACT RNA-binding" evidence="6">
    <location>
        <begin position="447"/>
        <end position="535"/>
    </location>
</feature>
<keyword evidence="1 5" id="KW-0820">tRNA-binding</keyword>
<evidence type="ECO:0000313" key="7">
    <source>
        <dbReference type="EMBL" id="KRM18941.1"/>
    </source>
</evidence>
<dbReference type="Pfam" id="PF05670">
    <property type="entry name" value="NFACT-R_1"/>
    <property type="match status" value="1"/>
</dbReference>
<dbReference type="GO" id="GO:0019843">
    <property type="term" value="F:rRNA binding"/>
    <property type="evidence" value="ECO:0007669"/>
    <property type="project" value="UniProtKB-UniRule"/>
</dbReference>